<evidence type="ECO:0000313" key="3">
    <source>
        <dbReference type="Proteomes" id="UP000326678"/>
    </source>
</evidence>
<sequence length="48" mass="5386">MATFTLGHGALIILAAPLLPYIRLTKNIRLTKKPETFEEFRARSDSLA</sequence>
<reference evidence="2 3" key="1">
    <citation type="submission" date="2019-10" db="EMBL/GenBank/DDBJ databases">
        <title>Genomic and transcriptomic insights into the perfect genentic adaptation of a filamentous nitrogen-fixing cyanobacterium to rice fields.</title>
        <authorList>
            <person name="Chen Z."/>
        </authorList>
    </citation>
    <scope>NUCLEOTIDE SEQUENCE [LARGE SCALE GENOMIC DNA]</scope>
    <source>
        <strain evidence="2">CCNUC1</strain>
    </source>
</reference>
<protein>
    <submittedName>
        <fullName evidence="2">Uncharacterized protein</fullName>
    </submittedName>
</protein>
<dbReference type="KEGG" id="nsh:GXM_09637"/>
<name>A0A5P8WH25_9NOSO</name>
<gene>
    <name evidence="2" type="ORF">GXM_09637</name>
</gene>
<proteinExistence type="predicted"/>
<dbReference type="Proteomes" id="UP000326678">
    <property type="component" value="Chromosome Gxm2"/>
</dbReference>
<keyword evidence="1" id="KW-0812">Transmembrane</keyword>
<organism evidence="2 3">
    <name type="scientific">Nostoc sphaeroides CCNUC1</name>
    <dbReference type="NCBI Taxonomy" id="2653204"/>
    <lineage>
        <taxon>Bacteria</taxon>
        <taxon>Bacillati</taxon>
        <taxon>Cyanobacteriota</taxon>
        <taxon>Cyanophyceae</taxon>
        <taxon>Nostocales</taxon>
        <taxon>Nostocaceae</taxon>
        <taxon>Nostoc</taxon>
    </lineage>
</organism>
<keyword evidence="3" id="KW-1185">Reference proteome</keyword>
<evidence type="ECO:0000313" key="2">
    <source>
        <dbReference type="EMBL" id="QFS52143.1"/>
    </source>
</evidence>
<feature type="transmembrane region" description="Helical" evidence="1">
    <location>
        <begin position="6"/>
        <end position="24"/>
    </location>
</feature>
<dbReference type="EMBL" id="CP045227">
    <property type="protein sequence ID" value="QFS52143.1"/>
    <property type="molecule type" value="Genomic_DNA"/>
</dbReference>
<accession>A0A5P8WH25</accession>
<evidence type="ECO:0000256" key="1">
    <source>
        <dbReference type="SAM" id="Phobius"/>
    </source>
</evidence>
<dbReference type="AlphaFoldDB" id="A0A5P8WH25"/>
<keyword evidence="1" id="KW-0472">Membrane</keyword>
<keyword evidence="1" id="KW-1133">Transmembrane helix</keyword>